<dbReference type="InterPro" id="IPR023885">
    <property type="entry name" value="4Fe4S-binding_SPASM_dom"/>
</dbReference>
<dbReference type="NCBIfam" id="TIGR04085">
    <property type="entry name" value="rSAM_more_4Fe4S"/>
    <property type="match status" value="1"/>
</dbReference>
<dbReference type="PANTHER" id="PTHR43273">
    <property type="entry name" value="ANAEROBIC SULFATASE-MATURATING ENZYME HOMOLOG ASLB-RELATED"/>
    <property type="match status" value="1"/>
</dbReference>
<evidence type="ECO:0000259" key="7">
    <source>
        <dbReference type="PROSITE" id="PS51918"/>
    </source>
</evidence>
<dbReference type="Proteomes" id="UP000441354">
    <property type="component" value="Unassembled WGS sequence"/>
</dbReference>
<dbReference type="NCBIfam" id="TIGR03942">
    <property type="entry name" value="sulfatase_rSAM"/>
    <property type="match status" value="1"/>
</dbReference>
<protein>
    <submittedName>
        <fullName evidence="8">Anaerobic sulfatase maturase</fullName>
    </submittedName>
</protein>
<dbReference type="InterPro" id="IPR034491">
    <property type="entry name" value="Anaerob_Ser_sulfatase-maturase"/>
</dbReference>
<dbReference type="SFLD" id="SFLDG01384">
    <property type="entry name" value="thioether_bond_formation_requi"/>
    <property type="match status" value="1"/>
</dbReference>
<comment type="cofactor">
    <cofactor evidence="1">
        <name>[4Fe-4S] cluster</name>
        <dbReference type="ChEBI" id="CHEBI:49883"/>
    </cofactor>
</comment>
<keyword evidence="2" id="KW-0949">S-adenosyl-L-methionine</keyword>
<dbReference type="GO" id="GO:0051536">
    <property type="term" value="F:iron-sulfur cluster binding"/>
    <property type="evidence" value="ECO:0007669"/>
    <property type="project" value="UniProtKB-KW"/>
</dbReference>
<evidence type="ECO:0000256" key="4">
    <source>
        <dbReference type="ARBA" id="ARBA00023004"/>
    </source>
</evidence>
<gene>
    <name evidence="8" type="ORF">F7732_19845</name>
</gene>
<evidence type="ECO:0000256" key="1">
    <source>
        <dbReference type="ARBA" id="ARBA00001966"/>
    </source>
</evidence>
<dbReference type="Gene3D" id="3.20.20.70">
    <property type="entry name" value="Aldolase class I"/>
    <property type="match status" value="1"/>
</dbReference>
<keyword evidence="5" id="KW-0411">Iron-sulfur</keyword>
<dbReference type="InterPro" id="IPR007197">
    <property type="entry name" value="rSAM"/>
</dbReference>
<evidence type="ECO:0000256" key="5">
    <source>
        <dbReference type="ARBA" id="ARBA00023014"/>
    </source>
</evidence>
<feature type="domain" description="Radical SAM core" evidence="7">
    <location>
        <begin position="11"/>
        <end position="236"/>
    </location>
</feature>
<proteinExistence type="inferred from homology"/>
<dbReference type="GO" id="GO:0016491">
    <property type="term" value="F:oxidoreductase activity"/>
    <property type="evidence" value="ECO:0007669"/>
    <property type="project" value="InterPro"/>
</dbReference>
<keyword evidence="9" id="KW-1185">Reference proteome</keyword>
<evidence type="ECO:0000313" key="8">
    <source>
        <dbReference type="EMBL" id="KAB2330038.1"/>
    </source>
</evidence>
<keyword evidence="3" id="KW-0479">Metal-binding</keyword>
<keyword evidence="4" id="KW-0408">Iron</keyword>
<dbReference type="SFLD" id="SFLDF00285">
    <property type="entry name" value="anaerobic_Ser-type_sulfatase-m"/>
    <property type="match status" value="1"/>
</dbReference>
<dbReference type="Pfam" id="PF13186">
    <property type="entry name" value="SPASM"/>
    <property type="match status" value="1"/>
</dbReference>
<dbReference type="SFLD" id="SFLDS00029">
    <property type="entry name" value="Radical_SAM"/>
    <property type="match status" value="1"/>
</dbReference>
<dbReference type="EMBL" id="WBOT01000009">
    <property type="protein sequence ID" value="KAB2330038.1"/>
    <property type="molecule type" value="Genomic_DNA"/>
</dbReference>
<dbReference type="PROSITE" id="PS51918">
    <property type="entry name" value="RADICAL_SAM"/>
    <property type="match status" value="1"/>
</dbReference>
<dbReference type="SUPFAM" id="SSF102114">
    <property type="entry name" value="Radical SAM enzymes"/>
    <property type="match status" value="1"/>
</dbReference>
<dbReference type="RefSeq" id="WP_151575797.1">
    <property type="nucleotide sequence ID" value="NZ_WBOT01000009.1"/>
</dbReference>
<dbReference type="PANTHER" id="PTHR43273:SF3">
    <property type="entry name" value="ANAEROBIC SULFATASE-MATURATING ENZYME HOMOLOG ASLB-RELATED"/>
    <property type="match status" value="1"/>
</dbReference>
<dbReference type="Pfam" id="PF04055">
    <property type="entry name" value="Radical_SAM"/>
    <property type="match status" value="1"/>
</dbReference>
<evidence type="ECO:0000256" key="6">
    <source>
        <dbReference type="ARBA" id="ARBA00023601"/>
    </source>
</evidence>
<evidence type="ECO:0000256" key="2">
    <source>
        <dbReference type="ARBA" id="ARBA00022691"/>
    </source>
</evidence>
<evidence type="ECO:0000313" key="9">
    <source>
        <dbReference type="Proteomes" id="UP000441354"/>
    </source>
</evidence>
<dbReference type="GO" id="GO:0046872">
    <property type="term" value="F:metal ion binding"/>
    <property type="evidence" value="ECO:0007669"/>
    <property type="project" value="UniProtKB-KW"/>
</dbReference>
<dbReference type="SUPFAM" id="SSF103642">
    <property type="entry name" value="Sec-C motif"/>
    <property type="match status" value="1"/>
</dbReference>
<dbReference type="Pfam" id="PF02810">
    <property type="entry name" value="SEC-C"/>
    <property type="match status" value="1"/>
</dbReference>
<dbReference type="InterPro" id="IPR058240">
    <property type="entry name" value="rSAM_sf"/>
</dbReference>
<organism evidence="8 9">
    <name type="scientific">Bacillus mesophilum</name>
    <dbReference type="NCBI Taxonomy" id="1071718"/>
    <lineage>
        <taxon>Bacteria</taxon>
        <taxon>Bacillati</taxon>
        <taxon>Bacillota</taxon>
        <taxon>Bacilli</taxon>
        <taxon>Bacillales</taxon>
        <taxon>Bacillaceae</taxon>
        <taxon>Bacillus</taxon>
    </lineage>
</organism>
<dbReference type="InterPro" id="IPR023867">
    <property type="entry name" value="Sulphatase_maturase_rSAM"/>
</dbReference>
<evidence type="ECO:0000256" key="3">
    <source>
        <dbReference type="ARBA" id="ARBA00022723"/>
    </source>
</evidence>
<dbReference type="SFLD" id="SFLDG01386">
    <property type="entry name" value="main_SPASM_domain-containing"/>
    <property type="match status" value="1"/>
</dbReference>
<accession>A0A7V7UTQ3</accession>
<comment type="similarity">
    <text evidence="6">Belongs to the radical SAM superfamily. Anaerobic sulfatase-maturating enzyme family.</text>
</comment>
<dbReference type="AlphaFoldDB" id="A0A7V7UTQ3"/>
<dbReference type="SFLD" id="SFLDG01067">
    <property type="entry name" value="SPASM/twitch_domain_containing"/>
    <property type="match status" value="1"/>
</dbReference>
<reference evidence="8 9" key="1">
    <citation type="journal article" date="2014" name="Arch. Microbiol.">
        <title>Bacillus mesophilum sp. nov., strain IITR-54T, a novel 4-chlorobiphenyl dechlorinating bacterium.</title>
        <authorList>
            <person name="Manickam N."/>
            <person name="Singh N.K."/>
            <person name="Bajaj A."/>
            <person name="Kumar R.M."/>
            <person name="Kaur G."/>
            <person name="Kaur N."/>
            <person name="Bala M."/>
            <person name="Kumar A."/>
            <person name="Mayilraj S."/>
        </authorList>
    </citation>
    <scope>NUCLEOTIDE SEQUENCE [LARGE SCALE GENOMIC DNA]</scope>
    <source>
        <strain evidence="8 9">IITR-54</strain>
    </source>
</reference>
<dbReference type="CDD" id="cd01335">
    <property type="entry name" value="Radical_SAM"/>
    <property type="match status" value="1"/>
</dbReference>
<dbReference type="InterPro" id="IPR004027">
    <property type="entry name" value="SEC_C_motif"/>
</dbReference>
<name>A0A7V7UTQ3_9BACI</name>
<dbReference type="SFLD" id="SFLDG01072">
    <property type="entry name" value="dehydrogenase_like"/>
    <property type="match status" value="1"/>
</dbReference>
<comment type="caution">
    <text evidence="8">The sequence shown here is derived from an EMBL/GenBank/DDBJ whole genome shotgun (WGS) entry which is preliminary data.</text>
</comment>
<sequence>MSYGEIPTLKPALTSVMWKTVSEACNLACDYCYYSQCNGMPKKIEHIDDTVLEKFITEYMNISKGYVSFVWQGGEPLLAGIDFFRKVVHLQAKHAPNNTIISNSIQTNGTLINEEWASFFKEYNFLVGVSLDGPEDMNDARRVMGSGKGSYKRIMRGIEYLKDANADFNILTVLHENNITRAADLMKFYQEQNFPFVQFIPCMDFRAQEINKPGVFLITPKQYGDFLCDIFDEWYNDGMPQTSIRFFDDMLAVYLNQHAGLCSHLETCPKHLVLEQNGDAYPCDFFIHEEYRLGNVGVDTLEDLLTNELMENFHDLKPNLPDPCKSCEFLHLCHGGCPRNRIKSNNEFGVEYFCESHKQVYRYAHERMQIVASNVKKKRIQDLINAGYKMPGRNDHCICGSMKKFKKCCEPLLSFN</sequence>
<dbReference type="OrthoDB" id="9808591at2"/>
<dbReference type="InterPro" id="IPR013785">
    <property type="entry name" value="Aldolase_TIM"/>
</dbReference>